<feature type="transmembrane region" description="Helical" evidence="1">
    <location>
        <begin position="7"/>
        <end position="24"/>
    </location>
</feature>
<keyword evidence="1" id="KW-0472">Membrane</keyword>
<evidence type="ECO:0000256" key="1">
    <source>
        <dbReference type="SAM" id="Phobius"/>
    </source>
</evidence>
<comment type="caution">
    <text evidence="2">The sequence shown here is derived from an EMBL/GenBank/DDBJ whole genome shotgun (WGS) entry which is preliminary data.</text>
</comment>
<keyword evidence="1" id="KW-1133">Transmembrane helix</keyword>
<dbReference type="AlphaFoldDB" id="A0A0G0YFT8"/>
<gene>
    <name evidence="2" type="ORF">UU49_C0009G0014</name>
</gene>
<keyword evidence="1" id="KW-0812">Transmembrane</keyword>
<proteinExistence type="predicted"/>
<dbReference type="EMBL" id="LCAV01000009">
    <property type="protein sequence ID" value="KKR99177.1"/>
    <property type="molecule type" value="Genomic_DNA"/>
</dbReference>
<reference evidence="2 3" key="1">
    <citation type="journal article" date="2015" name="Nature">
        <title>rRNA introns, odd ribosomes, and small enigmatic genomes across a large radiation of phyla.</title>
        <authorList>
            <person name="Brown C.T."/>
            <person name="Hug L.A."/>
            <person name="Thomas B.C."/>
            <person name="Sharon I."/>
            <person name="Castelle C.J."/>
            <person name="Singh A."/>
            <person name="Wilkins M.J."/>
            <person name="Williams K.H."/>
            <person name="Banfield J.F."/>
        </authorList>
    </citation>
    <scope>NUCLEOTIDE SEQUENCE [LARGE SCALE GENOMIC DNA]</scope>
</reference>
<dbReference type="Proteomes" id="UP000034108">
    <property type="component" value="Unassembled WGS sequence"/>
</dbReference>
<name>A0A0G0YFT8_9BACT</name>
<evidence type="ECO:0000313" key="2">
    <source>
        <dbReference type="EMBL" id="KKR99177.1"/>
    </source>
</evidence>
<feature type="transmembrane region" description="Helical" evidence="1">
    <location>
        <begin position="51"/>
        <end position="75"/>
    </location>
</feature>
<accession>A0A0G0YFT8</accession>
<protein>
    <submittedName>
        <fullName evidence="2">Uncharacterized protein</fullName>
    </submittedName>
</protein>
<dbReference type="STRING" id="1619048.UU49_C0009G0014"/>
<sequence>MKLVKEIYPFVLGIIVCFFVFQLANTGRFVGVFINRFSPCEQNPMNSFPCFGIYDITAMGIVVIIGIILIVISIYKTIKMFRKKL</sequence>
<organism evidence="2 3">
    <name type="scientific">Candidatus Magasanikbacteria bacterium GW2011_GWC2_41_17</name>
    <dbReference type="NCBI Taxonomy" id="1619048"/>
    <lineage>
        <taxon>Bacteria</taxon>
        <taxon>Candidatus Magasanikiibacteriota</taxon>
    </lineage>
</organism>
<evidence type="ECO:0000313" key="3">
    <source>
        <dbReference type="Proteomes" id="UP000034108"/>
    </source>
</evidence>